<protein>
    <submittedName>
        <fullName evidence="1">Uncharacterized protein</fullName>
    </submittedName>
</protein>
<dbReference type="KEGG" id="thao:NI17_001160"/>
<keyword evidence="2" id="KW-1185">Reference proteome</keyword>
<gene>
    <name evidence="1" type="ORF">NI17_001160</name>
</gene>
<accession>A0A399G2U9</accession>
<proteinExistence type="predicted"/>
<sequence length="688" mass="73942">MPNRTLSFAYTACAAFAALVAFLLAATAEQTMFVLEDSEMVWITENEGTHDIDEVARTVQQVADDHGATIGYAVLDVHEPSSRAHLYLAVSDPDSHYAHWLRDGYPAFGRGFTVETHPITEFGEVGPNGYYLVLGASDVRPVLLDALAAHGLYEAPGMQVTELWHYFTGGHLFNLLAVALLATVAAVGAGVLLSARDYAVMRLQGHSYPGILLKDLTKIARLWAIALPAVAAATLAFLGVYNGWNQLGFYTPLALVFLAILALPCLAAHAAVLGLVHTTGILPALKGRLPVHSTTAAVYLVRVPVLVLTLAILGSVVLTAQNARDQRIGLELYEQYGDTSRPALSANYGWSDEQAVNDALGPWLRRVDTDGDMVLAIHSSLKYLFPVDPNSPAPPDGNTPVLIVNDTYLAEQEVLAPSGERHGPGETVRVIVPESVSVPTDHLVKAVDQWLELHGEPDRAFDVEVLTAADQTLFTYGTTRPEGPLFLPLLHEPVLVVLPNGQALSEKAYVTHMSTRATVFPDPEVVEAFRAENPQASRYISMVETLTTSALQEHATTLTILRSELFNLAGAGAVLLLTAAAACIVYVRTRAQTIFARHISGWTFLATHRRLLAAEAAVAVGFVGWATWDTLTALAVQNDPARALIPGTETTGVEPFYALGIAAASLAITVAALALFHRRIVREGTSQA</sequence>
<evidence type="ECO:0000313" key="1">
    <source>
        <dbReference type="EMBL" id="UOE19905.1"/>
    </source>
</evidence>
<reference evidence="1" key="1">
    <citation type="submission" date="2020-10" db="EMBL/GenBank/DDBJ databases">
        <title>De novo genome project of the cellulose decomposer Thermobifida halotolerans type strain.</title>
        <authorList>
            <person name="Nagy I."/>
            <person name="Horvath B."/>
            <person name="Kukolya J."/>
            <person name="Nagy I."/>
            <person name="Orsini M."/>
        </authorList>
    </citation>
    <scope>NUCLEOTIDE SEQUENCE</scope>
    <source>
        <strain evidence="1">DSM 44931</strain>
    </source>
</reference>
<organism evidence="1 2">
    <name type="scientific">Thermobifida halotolerans</name>
    <dbReference type="NCBI Taxonomy" id="483545"/>
    <lineage>
        <taxon>Bacteria</taxon>
        <taxon>Bacillati</taxon>
        <taxon>Actinomycetota</taxon>
        <taxon>Actinomycetes</taxon>
        <taxon>Streptosporangiales</taxon>
        <taxon>Nocardiopsidaceae</taxon>
        <taxon>Thermobifida</taxon>
    </lineage>
</organism>
<evidence type="ECO:0000313" key="2">
    <source>
        <dbReference type="Proteomes" id="UP000265719"/>
    </source>
</evidence>
<dbReference type="RefSeq" id="WP_068687811.1">
    <property type="nucleotide sequence ID" value="NZ_CP063196.1"/>
</dbReference>
<dbReference type="EMBL" id="CP063196">
    <property type="protein sequence ID" value="UOE19905.1"/>
    <property type="molecule type" value="Genomic_DNA"/>
</dbReference>
<dbReference type="AlphaFoldDB" id="A0A399G2U9"/>
<name>A0A399G2U9_9ACTN</name>
<dbReference type="Proteomes" id="UP000265719">
    <property type="component" value="Chromosome"/>
</dbReference>
<dbReference type="OrthoDB" id="5125523at2"/>